<dbReference type="CDD" id="cd01572">
    <property type="entry name" value="QPRTase"/>
    <property type="match status" value="1"/>
</dbReference>
<dbReference type="PIRSF" id="PIRSF006250">
    <property type="entry name" value="NadC_ModD"/>
    <property type="match status" value="1"/>
</dbReference>
<evidence type="ECO:0000256" key="3">
    <source>
        <dbReference type="ARBA" id="ARBA00009400"/>
    </source>
</evidence>
<dbReference type="Pfam" id="PF01729">
    <property type="entry name" value="QRPTase_C"/>
    <property type="match status" value="1"/>
</dbReference>
<feature type="domain" description="Quinolinate phosphoribosyl transferase C-terminal" evidence="14">
    <location>
        <begin position="109"/>
        <end position="274"/>
    </location>
</feature>
<keyword evidence="6" id="KW-0662">Pyridine nucleotide biosynthesis</keyword>
<dbReference type="InterPro" id="IPR037128">
    <property type="entry name" value="Quinolinate_PRibosylTase_N_sf"/>
</dbReference>
<evidence type="ECO:0000256" key="2">
    <source>
        <dbReference type="ARBA" id="ARBA00004893"/>
    </source>
</evidence>
<dbReference type="InterPro" id="IPR004393">
    <property type="entry name" value="NadC"/>
</dbReference>
<dbReference type="SUPFAM" id="SSF51690">
    <property type="entry name" value="Nicotinate/Quinolinate PRTase C-terminal domain-like"/>
    <property type="match status" value="1"/>
</dbReference>
<comment type="function">
    <text evidence="1">Involved in the catabolism of quinolinic acid (QA).</text>
</comment>
<feature type="binding site" evidence="13">
    <location>
        <position position="97"/>
    </location>
    <ligand>
        <name>substrate</name>
    </ligand>
</feature>
<feature type="binding site" evidence="13">
    <location>
        <position position="164"/>
    </location>
    <ligand>
        <name>substrate</name>
    </ligand>
</feature>
<gene>
    <name evidence="16" type="primary">nadC</name>
    <name evidence="16" type="ORF">PRVXT_000108</name>
</gene>
<proteinExistence type="inferred from homology"/>
<name>A0AAU7VLV6_9FIRM</name>
<evidence type="ECO:0000256" key="11">
    <source>
        <dbReference type="ARBA" id="ARBA00069173"/>
    </source>
</evidence>
<evidence type="ECO:0000259" key="15">
    <source>
        <dbReference type="Pfam" id="PF02749"/>
    </source>
</evidence>
<dbReference type="GO" id="GO:0004514">
    <property type="term" value="F:nicotinate-nucleotide diphosphorylase (carboxylating) activity"/>
    <property type="evidence" value="ECO:0007669"/>
    <property type="project" value="UniProtKB-EC"/>
</dbReference>
<evidence type="ECO:0000256" key="1">
    <source>
        <dbReference type="ARBA" id="ARBA00003237"/>
    </source>
</evidence>
<feature type="binding site" evidence="13">
    <location>
        <begin position="238"/>
        <end position="240"/>
    </location>
    <ligand>
        <name>substrate</name>
    </ligand>
</feature>
<dbReference type="InterPro" id="IPR013785">
    <property type="entry name" value="Aldolase_TIM"/>
</dbReference>
<keyword evidence="8 12" id="KW-0808">Transferase</keyword>
<feature type="binding site" evidence="13">
    <location>
        <position position="194"/>
    </location>
    <ligand>
        <name>substrate</name>
    </ligand>
</feature>
<organism evidence="16">
    <name type="scientific">Proteinivorax tanatarense</name>
    <dbReference type="NCBI Taxonomy" id="1260629"/>
    <lineage>
        <taxon>Bacteria</taxon>
        <taxon>Bacillati</taxon>
        <taxon>Bacillota</taxon>
        <taxon>Clostridia</taxon>
        <taxon>Eubacteriales</taxon>
        <taxon>Proteinivoracaceae</taxon>
        <taxon>Proteinivorax</taxon>
    </lineage>
</organism>
<dbReference type="GO" id="GO:0009435">
    <property type="term" value="P:NAD+ biosynthetic process"/>
    <property type="evidence" value="ECO:0007669"/>
    <property type="project" value="InterPro"/>
</dbReference>
<evidence type="ECO:0000256" key="8">
    <source>
        <dbReference type="ARBA" id="ARBA00022679"/>
    </source>
</evidence>
<evidence type="ECO:0000256" key="5">
    <source>
        <dbReference type="ARBA" id="ARBA00011944"/>
    </source>
</evidence>
<dbReference type="GO" id="GO:0034213">
    <property type="term" value="P:quinolinate catabolic process"/>
    <property type="evidence" value="ECO:0007669"/>
    <property type="project" value="TreeGrafter"/>
</dbReference>
<keyword evidence="7 12" id="KW-0328">Glycosyltransferase</keyword>
<comment type="pathway">
    <text evidence="2">Cofactor biosynthesis; NAD(+) biosynthesis; nicotinate D-ribonucleotide from quinolinate: step 1/1.</text>
</comment>
<dbReference type="InterPro" id="IPR027277">
    <property type="entry name" value="NadC/ModD"/>
</dbReference>
<dbReference type="InterPro" id="IPR022412">
    <property type="entry name" value="Quinolinate_PRibosylTrfase_N"/>
</dbReference>
<comment type="similarity">
    <text evidence="3 12">Belongs to the NadC/ModD family.</text>
</comment>
<evidence type="ECO:0000256" key="6">
    <source>
        <dbReference type="ARBA" id="ARBA00022642"/>
    </source>
</evidence>
<evidence type="ECO:0000313" key="16">
    <source>
        <dbReference type="EMBL" id="XBX75015.1"/>
    </source>
</evidence>
<reference evidence="16" key="2">
    <citation type="submission" date="2024-06" db="EMBL/GenBank/DDBJ databases">
        <authorList>
            <person name="Petrova K.O."/>
            <person name="Toshchakov S.V."/>
            <person name="Boltjanskaja Y.V."/>
            <person name="Kevbrin V."/>
        </authorList>
    </citation>
    <scope>NUCLEOTIDE SEQUENCE</scope>
    <source>
        <strain evidence="16">Z-910T</strain>
    </source>
</reference>
<dbReference type="Pfam" id="PF02749">
    <property type="entry name" value="QRPTase_N"/>
    <property type="match status" value="1"/>
</dbReference>
<dbReference type="EC" id="2.4.2.19" evidence="5"/>
<evidence type="ECO:0000256" key="4">
    <source>
        <dbReference type="ARBA" id="ARBA00011218"/>
    </source>
</evidence>
<evidence type="ECO:0000256" key="10">
    <source>
        <dbReference type="ARBA" id="ARBA00047445"/>
    </source>
</evidence>
<dbReference type="Gene3D" id="3.90.1170.20">
    <property type="entry name" value="Quinolinate phosphoribosyl transferase, N-terminal domain"/>
    <property type="match status" value="1"/>
</dbReference>
<accession>A0AAU7VLV6</accession>
<dbReference type="RefSeq" id="WP_350343762.1">
    <property type="nucleotide sequence ID" value="NZ_CP158367.1"/>
</dbReference>
<dbReference type="FunFam" id="3.20.20.70:FF:000030">
    <property type="entry name" value="Nicotinate-nucleotide pyrophosphorylase, carboxylating"/>
    <property type="match status" value="1"/>
</dbReference>
<feature type="binding site" evidence="13">
    <location>
        <position position="215"/>
    </location>
    <ligand>
        <name>substrate</name>
    </ligand>
</feature>
<dbReference type="EMBL" id="CP158367">
    <property type="protein sequence ID" value="XBX75015.1"/>
    <property type="molecule type" value="Genomic_DNA"/>
</dbReference>
<dbReference type="GO" id="GO:0005737">
    <property type="term" value="C:cytoplasm"/>
    <property type="evidence" value="ECO:0007669"/>
    <property type="project" value="TreeGrafter"/>
</dbReference>
<dbReference type="FunFam" id="3.90.1170.20:FF:000001">
    <property type="entry name" value="Nicotinate-nucleotide diphosphorylase (Carboxylating)"/>
    <property type="match status" value="1"/>
</dbReference>
<evidence type="ECO:0000256" key="7">
    <source>
        <dbReference type="ARBA" id="ARBA00022676"/>
    </source>
</evidence>
<dbReference type="InterPro" id="IPR002638">
    <property type="entry name" value="Quinolinate_PRibosylTrfase_C"/>
</dbReference>
<evidence type="ECO:0000256" key="9">
    <source>
        <dbReference type="ARBA" id="ARBA00033102"/>
    </source>
</evidence>
<comment type="catalytic activity">
    <reaction evidence="10">
        <text>nicotinate beta-D-ribonucleotide + CO2 + diphosphate = quinolinate + 5-phospho-alpha-D-ribose 1-diphosphate + 2 H(+)</text>
        <dbReference type="Rhea" id="RHEA:12733"/>
        <dbReference type="ChEBI" id="CHEBI:15378"/>
        <dbReference type="ChEBI" id="CHEBI:16526"/>
        <dbReference type="ChEBI" id="CHEBI:29959"/>
        <dbReference type="ChEBI" id="CHEBI:33019"/>
        <dbReference type="ChEBI" id="CHEBI:57502"/>
        <dbReference type="ChEBI" id="CHEBI:58017"/>
        <dbReference type="EC" id="2.4.2.19"/>
    </reaction>
</comment>
<dbReference type="PANTHER" id="PTHR32179">
    <property type="entry name" value="NICOTINATE-NUCLEOTIDE PYROPHOSPHORYLASE [CARBOXYLATING]"/>
    <property type="match status" value="1"/>
</dbReference>
<evidence type="ECO:0000259" key="14">
    <source>
        <dbReference type="Pfam" id="PF01729"/>
    </source>
</evidence>
<feature type="binding site" evidence="13">
    <location>
        <begin position="259"/>
        <end position="261"/>
    </location>
    <ligand>
        <name>substrate</name>
    </ligand>
</feature>
<dbReference type="SUPFAM" id="SSF54675">
    <property type="entry name" value="Nicotinate/Quinolinate PRTase N-terminal domain-like"/>
    <property type="match status" value="1"/>
</dbReference>
<feature type="binding site" evidence="13">
    <location>
        <begin position="130"/>
        <end position="132"/>
    </location>
    <ligand>
        <name>substrate</name>
    </ligand>
</feature>
<evidence type="ECO:0000256" key="13">
    <source>
        <dbReference type="PIRSR" id="PIRSR006250-1"/>
    </source>
</evidence>
<comment type="subunit">
    <text evidence="4">Hexamer formed by 3 homodimers.</text>
</comment>
<dbReference type="NCBIfam" id="TIGR00078">
    <property type="entry name" value="nadC"/>
    <property type="match status" value="1"/>
</dbReference>
<dbReference type="AlphaFoldDB" id="A0AAU7VLV6"/>
<dbReference type="Gene3D" id="3.20.20.70">
    <property type="entry name" value="Aldolase class I"/>
    <property type="match status" value="1"/>
</dbReference>
<sequence>MEKILIREKLLKFLKEDLGHGDLTTESLVPDVQTANGIIYAKKNGVVSGLDIAREVFMMLDNQTRWVEYKQDGEVVKEGEVLAEVIGKASVILKGERLALNLLQRMSGIATQTADYVSRIKGAHCKVVDTRKTTPGLREFEKYAVKCGGGYNHRFALYDAVMIKDNHIKLAGSIESAVEKARENIPHTIKIEVEVETNEQAQQAVKSGADIIMLDNMSVEEMNQAVKTIAGKAITEASGGITLQTITAVSETGVDFISVGALTHSVKALDISLDINYKKE</sequence>
<reference evidence="16" key="1">
    <citation type="journal article" date="2013" name="Extremophiles">
        <title>Proteinivorax tanatarense gen. nov., sp. nov., an anaerobic, haloalkaliphilic, proteolytic bacterium isolated from a decaying algal bloom, and proposal of Proteinivoraceae fam. nov.</title>
        <authorList>
            <person name="Kevbrin V."/>
            <person name="Boltyanskaya Y."/>
            <person name="Zhilina T."/>
            <person name="Kolganova T."/>
            <person name="Lavrentjeva E."/>
            <person name="Kuznetsov B."/>
        </authorList>
    </citation>
    <scope>NUCLEOTIDE SEQUENCE</scope>
    <source>
        <strain evidence="16">Z-910T</strain>
    </source>
</reference>
<feature type="binding site" evidence="13">
    <location>
        <position position="154"/>
    </location>
    <ligand>
        <name>substrate</name>
    </ligand>
</feature>
<dbReference type="InterPro" id="IPR036068">
    <property type="entry name" value="Nicotinate_pribotase-like_C"/>
</dbReference>
<dbReference type="PANTHER" id="PTHR32179:SF3">
    <property type="entry name" value="NICOTINATE-NUCLEOTIDE PYROPHOSPHORYLASE [CARBOXYLATING]"/>
    <property type="match status" value="1"/>
</dbReference>
<protein>
    <recommendedName>
        <fullName evidence="11">Probable nicotinate-nucleotide pyrophosphorylase [carboxylating]</fullName>
        <ecNumber evidence="5">2.4.2.19</ecNumber>
    </recommendedName>
    <alternativeName>
        <fullName evidence="9">Quinolinate phosphoribosyltransferase [decarboxylating]</fullName>
    </alternativeName>
</protein>
<evidence type="ECO:0000256" key="12">
    <source>
        <dbReference type="PIRNR" id="PIRNR006250"/>
    </source>
</evidence>
<feature type="domain" description="Quinolinate phosphoribosyl transferase N-terminal" evidence="15">
    <location>
        <begin position="22"/>
        <end position="107"/>
    </location>
</feature>